<keyword evidence="2 4" id="KW-0479">Metal-binding</keyword>
<gene>
    <name evidence="7" type="primary">adhB_1</name>
    <name evidence="7" type="ORF">HDIA_3298</name>
</gene>
<accession>A0A2C9D9H1</accession>
<dbReference type="PROSITE" id="PS51007">
    <property type="entry name" value="CYTC"/>
    <property type="match status" value="1"/>
</dbReference>
<dbReference type="AlphaFoldDB" id="A0A2C9D9H1"/>
<dbReference type="EMBL" id="LT960614">
    <property type="protein sequence ID" value="SON56839.1"/>
    <property type="molecule type" value="Genomic_DNA"/>
</dbReference>
<keyword evidence="3 4" id="KW-0408">Iron</keyword>
<proteinExistence type="predicted"/>
<name>A0A2C9D9H1_9HYPH</name>
<dbReference type="PANTHER" id="PTHR35008">
    <property type="entry name" value="BLL4482 PROTEIN-RELATED"/>
    <property type="match status" value="1"/>
</dbReference>
<evidence type="ECO:0000256" key="3">
    <source>
        <dbReference type="ARBA" id="ARBA00023004"/>
    </source>
</evidence>
<evidence type="ECO:0000259" key="6">
    <source>
        <dbReference type="PROSITE" id="PS51007"/>
    </source>
</evidence>
<dbReference type="Gene3D" id="1.10.760.10">
    <property type="entry name" value="Cytochrome c-like domain"/>
    <property type="match status" value="1"/>
</dbReference>
<dbReference type="KEGG" id="hdi:HDIA_3298"/>
<sequence>MSAKSFFAGALALALTTSTAMAGTVATPEILARGQYLATIMDCNGCHTPGSMMGKPDFEHALSGGDVGFQIPGLGFFWPPNLTSDAETGLGTWSEDDIVKAVRTGVRPDGRHLAPAMPYHAYSRLTDEDAMALATFLKSLPPVANAVPPVAGPEETPKAPYLTVAMPQ</sequence>
<organism evidence="7 8">
    <name type="scientific">Hartmannibacter diazotrophicus</name>
    <dbReference type="NCBI Taxonomy" id="1482074"/>
    <lineage>
        <taxon>Bacteria</taxon>
        <taxon>Pseudomonadati</taxon>
        <taxon>Pseudomonadota</taxon>
        <taxon>Alphaproteobacteria</taxon>
        <taxon>Hyphomicrobiales</taxon>
        <taxon>Pleomorphomonadaceae</taxon>
        <taxon>Hartmannibacter</taxon>
    </lineage>
</organism>
<feature type="chain" id="PRO_5013220138" evidence="5">
    <location>
        <begin position="23"/>
        <end position="168"/>
    </location>
</feature>
<keyword evidence="5" id="KW-0732">Signal</keyword>
<dbReference type="GO" id="GO:0046872">
    <property type="term" value="F:metal ion binding"/>
    <property type="evidence" value="ECO:0007669"/>
    <property type="project" value="UniProtKB-KW"/>
</dbReference>
<keyword evidence="8" id="KW-1185">Reference proteome</keyword>
<dbReference type="Pfam" id="PF00034">
    <property type="entry name" value="Cytochrom_C"/>
    <property type="match status" value="1"/>
</dbReference>
<evidence type="ECO:0000313" key="8">
    <source>
        <dbReference type="Proteomes" id="UP000223606"/>
    </source>
</evidence>
<dbReference type="InterPro" id="IPR009056">
    <property type="entry name" value="Cyt_c-like_dom"/>
</dbReference>
<dbReference type="PANTHER" id="PTHR35008:SF8">
    <property type="entry name" value="ALCOHOL DEHYDROGENASE CYTOCHROME C SUBUNIT"/>
    <property type="match status" value="1"/>
</dbReference>
<feature type="domain" description="Cytochrome c" evidence="6">
    <location>
        <begin position="29"/>
        <end position="141"/>
    </location>
</feature>
<dbReference type="SUPFAM" id="SSF46626">
    <property type="entry name" value="Cytochrome c"/>
    <property type="match status" value="1"/>
</dbReference>
<evidence type="ECO:0000313" key="7">
    <source>
        <dbReference type="EMBL" id="SON56839.1"/>
    </source>
</evidence>
<dbReference type="InterPro" id="IPR051459">
    <property type="entry name" value="Cytochrome_c-type_DH"/>
</dbReference>
<dbReference type="InterPro" id="IPR036909">
    <property type="entry name" value="Cyt_c-like_dom_sf"/>
</dbReference>
<reference evidence="8" key="1">
    <citation type="submission" date="2017-09" db="EMBL/GenBank/DDBJ databases">
        <title>Genome sequence of Nannocystis excedens DSM 71.</title>
        <authorList>
            <person name="Blom J."/>
        </authorList>
    </citation>
    <scope>NUCLEOTIDE SEQUENCE [LARGE SCALE GENOMIC DNA]</scope>
    <source>
        <strain evidence="8">type strain: E19</strain>
    </source>
</reference>
<dbReference type="GO" id="GO:0009055">
    <property type="term" value="F:electron transfer activity"/>
    <property type="evidence" value="ECO:0007669"/>
    <property type="project" value="InterPro"/>
</dbReference>
<feature type="signal peptide" evidence="5">
    <location>
        <begin position="1"/>
        <end position="22"/>
    </location>
</feature>
<dbReference type="GO" id="GO:0020037">
    <property type="term" value="F:heme binding"/>
    <property type="evidence" value="ECO:0007669"/>
    <property type="project" value="InterPro"/>
</dbReference>
<dbReference type="OrthoDB" id="9811281at2"/>
<dbReference type="RefSeq" id="WP_099557170.1">
    <property type="nucleotide sequence ID" value="NZ_LT960614.1"/>
</dbReference>
<evidence type="ECO:0000256" key="2">
    <source>
        <dbReference type="ARBA" id="ARBA00022723"/>
    </source>
</evidence>
<protein>
    <submittedName>
        <fullName evidence="7">G3-ADH subunit II</fullName>
    </submittedName>
</protein>
<dbReference type="Proteomes" id="UP000223606">
    <property type="component" value="Chromosome 1"/>
</dbReference>
<evidence type="ECO:0000256" key="1">
    <source>
        <dbReference type="ARBA" id="ARBA00022617"/>
    </source>
</evidence>
<keyword evidence="1 4" id="KW-0349">Heme</keyword>
<evidence type="ECO:0000256" key="4">
    <source>
        <dbReference type="PROSITE-ProRule" id="PRU00433"/>
    </source>
</evidence>
<evidence type="ECO:0000256" key="5">
    <source>
        <dbReference type="SAM" id="SignalP"/>
    </source>
</evidence>